<dbReference type="GO" id="GO:0006364">
    <property type="term" value="P:rRNA processing"/>
    <property type="evidence" value="ECO:0007669"/>
    <property type="project" value="UniProtKB-KW"/>
</dbReference>
<comment type="subunit">
    <text evidence="7">Component of the small nucleolar ribonucleoprotein particles containing H/ACA-type snoRNAs (H/ACA snoRNPs).</text>
</comment>
<dbReference type="EMBL" id="FZQP02003333">
    <property type="protein sequence ID" value="VVC97881.1"/>
    <property type="molecule type" value="Genomic_DNA"/>
</dbReference>
<dbReference type="Gene3D" id="2.40.10.230">
    <property type="entry name" value="Probable tRNA pseudouridine synthase domain"/>
    <property type="match status" value="1"/>
</dbReference>
<evidence type="ECO:0000256" key="3">
    <source>
        <dbReference type="ARBA" id="ARBA00022552"/>
    </source>
</evidence>
<dbReference type="GO" id="GO:0005732">
    <property type="term" value="C:sno(s)RNA-containing ribonucleoprotein complex"/>
    <property type="evidence" value="ECO:0007669"/>
    <property type="project" value="InterPro"/>
</dbReference>
<reference evidence="8 9" key="1">
    <citation type="submission" date="2017-07" db="EMBL/GenBank/DDBJ databases">
        <authorList>
            <person name="Talla V."/>
            <person name="Backstrom N."/>
        </authorList>
    </citation>
    <scope>NUCLEOTIDE SEQUENCE [LARGE SCALE GENOMIC DNA]</scope>
</reference>
<dbReference type="Pfam" id="PF04410">
    <property type="entry name" value="Gar1"/>
    <property type="match status" value="1"/>
</dbReference>
<evidence type="ECO:0000256" key="1">
    <source>
        <dbReference type="ARBA" id="ARBA00009801"/>
    </source>
</evidence>
<dbReference type="PANTHER" id="PTHR31633">
    <property type="entry name" value="H/ACA RIBONUCLEOPROTEIN COMPLEX NON-CORE SUBUNIT NAF1"/>
    <property type="match status" value="1"/>
</dbReference>
<comment type="function">
    <text evidence="7">Required for ribosome biogenesis. Part of a complex which catalyzes pseudouridylation of rRNA. This involves the isomerization of uridine such that the ribose is subsequently attached to C5, instead of the normal N1. Pseudouridine ("psi") residues may serve to stabilize the conformation of rRNAs.</text>
</comment>
<evidence type="ECO:0000256" key="4">
    <source>
        <dbReference type="ARBA" id="ARBA00022553"/>
    </source>
</evidence>
<evidence type="ECO:0000256" key="7">
    <source>
        <dbReference type="RuleBase" id="RU364004"/>
    </source>
</evidence>
<keyword evidence="5 7" id="KW-0694">RNA-binding</keyword>
<dbReference type="GO" id="GO:0001522">
    <property type="term" value="P:pseudouridine synthesis"/>
    <property type="evidence" value="ECO:0007669"/>
    <property type="project" value="InterPro"/>
</dbReference>
<sequence>MICPVDEAGDTNPSKIVPPKVQGELVIVQAFPGTSAVDIDTILFLENGAKALGKVFDVFGPVREPHYCVRFNSPEHIVGRGIEIGMEI</sequence>
<dbReference type="InterPro" id="IPR038664">
    <property type="entry name" value="Gar1/Naf1_Cbf5-bd_sf"/>
</dbReference>
<proteinExistence type="inferred from homology"/>
<comment type="similarity">
    <text evidence="7">Belongs to the GAR1 family.</text>
</comment>
<dbReference type="AlphaFoldDB" id="A0A5E4QJL1"/>
<dbReference type="PANTHER" id="PTHR31633:SF1">
    <property type="entry name" value="H_ACA RIBONUCLEOPROTEIN COMPLEX NON-CORE SUBUNIT NAF1"/>
    <property type="match status" value="1"/>
</dbReference>
<dbReference type="InterPro" id="IPR007504">
    <property type="entry name" value="H/ACA_rnp_Gar1/Naf1"/>
</dbReference>
<keyword evidence="7" id="KW-0687">Ribonucleoprotein</keyword>
<evidence type="ECO:0000256" key="6">
    <source>
        <dbReference type="ARBA" id="ARBA00023242"/>
    </source>
</evidence>
<organism evidence="8 9">
    <name type="scientific">Leptidea sinapis</name>
    <dbReference type="NCBI Taxonomy" id="189913"/>
    <lineage>
        <taxon>Eukaryota</taxon>
        <taxon>Metazoa</taxon>
        <taxon>Ecdysozoa</taxon>
        <taxon>Arthropoda</taxon>
        <taxon>Hexapoda</taxon>
        <taxon>Insecta</taxon>
        <taxon>Pterygota</taxon>
        <taxon>Neoptera</taxon>
        <taxon>Endopterygota</taxon>
        <taxon>Lepidoptera</taxon>
        <taxon>Glossata</taxon>
        <taxon>Ditrysia</taxon>
        <taxon>Papilionoidea</taxon>
        <taxon>Pieridae</taxon>
        <taxon>Dismorphiinae</taxon>
        <taxon>Leptidea</taxon>
    </lineage>
</organism>
<dbReference type="InterPro" id="IPR009000">
    <property type="entry name" value="Transl_B-barrel_sf"/>
</dbReference>
<dbReference type="InterPro" id="IPR040309">
    <property type="entry name" value="Naf1"/>
</dbReference>
<keyword evidence="4" id="KW-0597">Phosphoprotein</keyword>
<evidence type="ECO:0000256" key="5">
    <source>
        <dbReference type="ARBA" id="ARBA00022884"/>
    </source>
</evidence>
<dbReference type="GO" id="GO:0003723">
    <property type="term" value="F:RNA binding"/>
    <property type="evidence" value="ECO:0007669"/>
    <property type="project" value="UniProtKB-KW"/>
</dbReference>
<evidence type="ECO:0000256" key="2">
    <source>
        <dbReference type="ARBA" id="ARBA00022517"/>
    </source>
</evidence>
<accession>A0A5E4QJL1</accession>
<keyword evidence="3 7" id="KW-0698">rRNA processing</keyword>
<gene>
    <name evidence="8" type="ORF">LSINAPIS_LOCUS9067</name>
</gene>
<evidence type="ECO:0000313" key="9">
    <source>
        <dbReference type="Proteomes" id="UP000324832"/>
    </source>
</evidence>
<dbReference type="GO" id="GO:0005730">
    <property type="term" value="C:nucleolus"/>
    <property type="evidence" value="ECO:0007669"/>
    <property type="project" value="UniProtKB-SubCell"/>
</dbReference>
<comment type="subcellular location">
    <subcellularLocation>
        <location evidence="7">Nucleus</location>
        <location evidence="7">Nucleolus</location>
    </subcellularLocation>
</comment>
<comment type="similarity">
    <text evidence="1">Belongs to the NAF1 family.</text>
</comment>
<keyword evidence="6 7" id="KW-0539">Nucleus</keyword>
<keyword evidence="9" id="KW-1185">Reference proteome</keyword>
<dbReference type="SUPFAM" id="SSF50447">
    <property type="entry name" value="Translation proteins"/>
    <property type="match status" value="1"/>
</dbReference>
<protein>
    <recommendedName>
        <fullName evidence="7">H/ACA ribonucleoprotein complex subunit</fullName>
    </recommendedName>
</protein>
<evidence type="ECO:0000313" key="8">
    <source>
        <dbReference type="EMBL" id="VVC97881.1"/>
    </source>
</evidence>
<name>A0A5E4QJL1_9NEOP</name>
<dbReference type="Proteomes" id="UP000324832">
    <property type="component" value="Unassembled WGS sequence"/>
</dbReference>
<keyword evidence="2 7" id="KW-0690">Ribosome biogenesis</keyword>
<dbReference type="GO" id="GO:0000493">
    <property type="term" value="P:box H/ACA snoRNP assembly"/>
    <property type="evidence" value="ECO:0007669"/>
    <property type="project" value="InterPro"/>
</dbReference>